<evidence type="ECO:0000313" key="1">
    <source>
        <dbReference type="EMBL" id="CAA9340433.1"/>
    </source>
</evidence>
<gene>
    <name evidence="1" type="ORF">AVDCRST_MAG56-7898</name>
</gene>
<dbReference type="EMBL" id="CADCTQ010000659">
    <property type="protein sequence ID" value="CAA9340433.1"/>
    <property type="molecule type" value="Genomic_DNA"/>
</dbReference>
<dbReference type="AlphaFoldDB" id="A0A6J4LRC1"/>
<name>A0A6J4LRC1_9SPHI</name>
<accession>A0A6J4LRC1</accession>
<organism evidence="1">
    <name type="scientific">uncultured Cytophagales bacterium</name>
    <dbReference type="NCBI Taxonomy" id="158755"/>
    <lineage>
        <taxon>Bacteria</taxon>
        <taxon>Pseudomonadati</taxon>
        <taxon>Bacteroidota</taxon>
        <taxon>Sphingobacteriia</taxon>
        <taxon>Sphingobacteriales</taxon>
        <taxon>environmental samples</taxon>
    </lineage>
</organism>
<reference evidence="1" key="1">
    <citation type="submission" date="2020-02" db="EMBL/GenBank/DDBJ databases">
        <authorList>
            <person name="Meier V. D."/>
        </authorList>
    </citation>
    <scope>NUCLEOTIDE SEQUENCE</scope>
    <source>
        <strain evidence="1">AVDCRST_MAG56</strain>
    </source>
</reference>
<proteinExistence type="predicted"/>
<protein>
    <submittedName>
        <fullName evidence="1">Uncharacterized protein</fullName>
    </submittedName>
</protein>
<sequence>MRCLVIGYCERFLADLAGKEEKGFSQIAADKGADGRRFLIEK</sequence>